<name>L7U6K6_MYXSD</name>
<dbReference type="KEGG" id="msd:MYSTI_02437"/>
<dbReference type="EMBL" id="CP004025">
    <property type="protein sequence ID" value="AGC43753.1"/>
    <property type="molecule type" value="Genomic_DNA"/>
</dbReference>
<reference evidence="2 3" key="1">
    <citation type="journal article" date="2013" name="Genome Announc.">
        <title>Complete genome sequence of Myxococcus stipitatus strain DSM 14675, a fruiting myxobacterium.</title>
        <authorList>
            <person name="Huntley S."/>
            <person name="Kneip S."/>
            <person name="Treuner-Lange A."/>
            <person name="Sogaard-Andersen L."/>
        </authorList>
    </citation>
    <scope>NUCLEOTIDE SEQUENCE [LARGE SCALE GENOMIC DNA]</scope>
    <source>
        <strain evidence="3">DSM 14675 / JCM 12634 / Mx s8</strain>
    </source>
</reference>
<dbReference type="HOGENOM" id="CLU_2410171_0_0_7"/>
<gene>
    <name evidence="2" type="ordered locus">MYSTI_02437</name>
</gene>
<dbReference type="PROSITE" id="PS51257">
    <property type="entry name" value="PROKAR_LIPOPROTEIN"/>
    <property type="match status" value="1"/>
</dbReference>
<dbReference type="RefSeq" id="WP_015348014.1">
    <property type="nucleotide sequence ID" value="NC_020126.1"/>
</dbReference>
<keyword evidence="3" id="KW-1185">Reference proteome</keyword>
<keyword evidence="1" id="KW-0732">Signal</keyword>
<evidence type="ECO:0000313" key="2">
    <source>
        <dbReference type="EMBL" id="AGC43753.1"/>
    </source>
</evidence>
<evidence type="ECO:0008006" key="4">
    <source>
        <dbReference type="Google" id="ProtNLM"/>
    </source>
</evidence>
<feature type="signal peptide" evidence="1">
    <location>
        <begin position="1"/>
        <end position="18"/>
    </location>
</feature>
<sequence>MKLSLAVVVAFSSLSWMGCGEASPDIASDAVLQASGEVSQSASCSELPSCSPYHGQPCSTLYSRKPCCRGTDVDELVCSPHGINPALTWQFW</sequence>
<dbReference type="PATRIC" id="fig|1278073.3.peg.2467"/>
<protein>
    <recommendedName>
        <fullName evidence="4">Lipoprotein</fullName>
    </recommendedName>
</protein>
<accession>L7U6K6</accession>
<organism evidence="2 3">
    <name type="scientific">Myxococcus stipitatus (strain DSM 14675 / JCM 12634 / Mx s8)</name>
    <dbReference type="NCBI Taxonomy" id="1278073"/>
    <lineage>
        <taxon>Bacteria</taxon>
        <taxon>Pseudomonadati</taxon>
        <taxon>Myxococcota</taxon>
        <taxon>Myxococcia</taxon>
        <taxon>Myxococcales</taxon>
        <taxon>Cystobacterineae</taxon>
        <taxon>Myxococcaceae</taxon>
        <taxon>Myxococcus</taxon>
    </lineage>
</organism>
<proteinExistence type="predicted"/>
<feature type="chain" id="PRO_5003983490" description="Lipoprotein" evidence="1">
    <location>
        <begin position="19"/>
        <end position="92"/>
    </location>
</feature>
<dbReference type="Proteomes" id="UP000011131">
    <property type="component" value="Chromosome"/>
</dbReference>
<evidence type="ECO:0000313" key="3">
    <source>
        <dbReference type="Proteomes" id="UP000011131"/>
    </source>
</evidence>
<dbReference type="AlphaFoldDB" id="L7U6K6"/>
<evidence type="ECO:0000256" key="1">
    <source>
        <dbReference type="SAM" id="SignalP"/>
    </source>
</evidence>